<organism evidence="2 3">
    <name type="scientific">Pseudomonas viridiflava</name>
    <name type="common">Phytomonas viridiflava</name>
    <dbReference type="NCBI Taxonomy" id="33069"/>
    <lineage>
        <taxon>Bacteria</taxon>
        <taxon>Pseudomonadati</taxon>
        <taxon>Pseudomonadota</taxon>
        <taxon>Gammaproteobacteria</taxon>
        <taxon>Pseudomonadales</taxon>
        <taxon>Pseudomonadaceae</taxon>
        <taxon>Pseudomonas</taxon>
    </lineage>
</organism>
<keyword evidence="1" id="KW-1133">Transmembrane helix</keyword>
<evidence type="ECO:0000313" key="3">
    <source>
        <dbReference type="Proteomes" id="UP000273854"/>
    </source>
</evidence>
<dbReference type="Proteomes" id="UP000273854">
    <property type="component" value="Unassembled WGS sequence"/>
</dbReference>
<dbReference type="GO" id="GO:0046677">
    <property type="term" value="P:response to antibiotic"/>
    <property type="evidence" value="ECO:0007669"/>
    <property type="project" value="TreeGrafter"/>
</dbReference>
<sequence length="298" mass="32866">MSFLVLLLAVLVEKFSALRQRVQRDGFFLKELGKLEGSPRTASRPWVFLKELGKLEGSPRTASRPWVILTLMVLVPVVLLQLVLTIVGSVAYGWLALPIHLLVLVYSLGRGDLIAALGPFRDACRRGDAQAAVHVAERDMGVEADDSEQLLRGVQSYMLWQAHQSFFAVIFWYFLLGPVAALAYRLLALAAEHGSTPALAERAAQLRHAFDWVPVRLLAASFALVGNFVAVSRLMLHELLNWNISAEQLITRIGCAASEVPSPALGAEGVNSLDMLWELLIRAAIVWYAGFALWTLLI</sequence>
<feature type="transmembrane region" description="Helical" evidence="1">
    <location>
        <begin position="166"/>
        <end position="188"/>
    </location>
</feature>
<feature type="transmembrane region" description="Helical" evidence="1">
    <location>
        <begin position="66"/>
        <end position="84"/>
    </location>
</feature>
<dbReference type="PANTHER" id="PTHR38684:SF1">
    <property type="entry name" value="PROTEIN AMPE"/>
    <property type="match status" value="1"/>
</dbReference>
<feature type="transmembrane region" description="Helical" evidence="1">
    <location>
        <begin position="91"/>
        <end position="109"/>
    </location>
</feature>
<dbReference type="OrthoDB" id="9811967at2"/>
<reference evidence="2 3" key="1">
    <citation type="submission" date="2018-08" db="EMBL/GenBank/DDBJ databases">
        <title>Recombination of ecologically and evolutionarily significant loci maintains genetic cohesion in the Pseudomonas syringae species complex.</title>
        <authorList>
            <person name="Dillon M."/>
            <person name="Thakur S."/>
            <person name="Almeida R.N.D."/>
            <person name="Weir B.S."/>
            <person name="Guttman D.S."/>
        </authorList>
    </citation>
    <scope>NUCLEOTIDE SEQUENCE [LARGE SCALE GENOMIC DNA]</scope>
    <source>
        <strain evidence="2 3">ICMP 19473</strain>
    </source>
</reference>
<feature type="transmembrane region" description="Helical" evidence="1">
    <location>
        <begin position="209"/>
        <end position="230"/>
    </location>
</feature>
<dbReference type="PANTHER" id="PTHR38684">
    <property type="entry name" value="PROTEIN AMPE"/>
    <property type="match status" value="1"/>
</dbReference>
<dbReference type="InterPro" id="IPR052966">
    <property type="entry name" value="Beta-lactamase_Reg"/>
</dbReference>
<keyword evidence="1" id="KW-0812">Transmembrane</keyword>
<gene>
    <name evidence="2" type="ORF">ALP40_04209</name>
</gene>
<dbReference type="InterPro" id="IPR031347">
    <property type="entry name" value="AmpE"/>
</dbReference>
<name>A0A3M5PL04_PSEVI</name>
<keyword evidence="1" id="KW-0472">Membrane</keyword>
<protein>
    <submittedName>
        <fullName evidence="2">AmpE protein</fullName>
    </submittedName>
</protein>
<dbReference type="RefSeq" id="WP_122206469.1">
    <property type="nucleotide sequence ID" value="NZ_RBTP01000003.1"/>
</dbReference>
<evidence type="ECO:0000313" key="2">
    <source>
        <dbReference type="EMBL" id="RMT85280.1"/>
    </source>
</evidence>
<evidence type="ECO:0000256" key="1">
    <source>
        <dbReference type="SAM" id="Phobius"/>
    </source>
</evidence>
<dbReference type="GO" id="GO:0005886">
    <property type="term" value="C:plasma membrane"/>
    <property type="evidence" value="ECO:0007669"/>
    <property type="project" value="TreeGrafter"/>
</dbReference>
<comment type="caution">
    <text evidence="2">The sequence shown here is derived from an EMBL/GenBank/DDBJ whole genome shotgun (WGS) entry which is preliminary data.</text>
</comment>
<feature type="transmembrane region" description="Helical" evidence="1">
    <location>
        <begin position="279"/>
        <end position="297"/>
    </location>
</feature>
<proteinExistence type="predicted"/>
<dbReference type="AlphaFoldDB" id="A0A3M5PL04"/>
<accession>A0A3M5PL04</accession>
<dbReference type="EMBL" id="RBTP01000003">
    <property type="protein sequence ID" value="RMT85280.1"/>
    <property type="molecule type" value="Genomic_DNA"/>
</dbReference>
<dbReference type="Pfam" id="PF17113">
    <property type="entry name" value="AmpE"/>
    <property type="match status" value="1"/>
</dbReference>